<sequence length="126" mass="13389">MKHIVLLASLCAGASLAGCSNTPDDESAGTWQVDFAPVDGPAYACSGTLEITGQANGLSGTLTCGYMDIPVKGFRDDNYLQFEETDSSGVRVLITGSYRFDRIELDLLAHNGSESFAYGPLTGTRR</sequence>
<dbReference type="Proteomes" id="UP001162891">
    <property type="component" value="Chromosome"/>
</dbReference>
<name>A0ABM7WSR9_9BACT</name>
<proteinExistence type="predicted"/>
<keyword evidence="3" id="KW-1185">Reference proteome</keyword>
<evidence type="ECO:0008006" key="4">
    <source>
        <dbReference type="Google" id="ProtNLM"/>
    </source>
</evidence>
<reference evidence="3" key="1">
    <citation type="journal article" date="2022" name="Int. J. Syst. Evol. Microbiol.">
        <title>Anaeromyxobacter oryzae sp. nov., Anaeromyxobacter diazotrophicus sp. nov. and Anaeromyxobacter paludicola sp. nov., isolated from paddy soils.</title>
        <authorList>
            <person name="Itoh H."/>
            <person name="Xu Z."/>
            <person name="Mise K."/>
            <person name="Masuda Y."/>
            <person name="Ushijima N."/>
            <person name="Hayakawa C."/>
            <person name="Shiratori Y."/>
            <person name="Senoo K."/>
        </authorList>
    </citation>
    <scope>NUCLEOTIDE SEQUENCE [LARGE SCALE GENOMIC DNA]</scope>
    <source>
        <strain evidence="3">Red232</strain>
    </source>
</reference>
<evidence type="ECO:0000313" key="3">
    <source>
        <dbReference type="Proteomes" id="UP001162891"/>
    </source>
</evidence>
<dbReference type="RefSeq" id="WP_248360209.1">
    <property type="nucleotide sequence ID" value="NZ_AP025591.1"/>
</dbReference>
<keyword evidence="1" id="KW-0732">Signal</keyword>
<dbReference type="PROSITE" id="PS51257">
    <property type="entry name" value="PROKAR_LIPOPROTEIN"/>
    <property type="match status" value="1"/>
</dbReference>
<feature type="chain" id="PRO_5045470594" description="Lipocalin-like domain-containing protein" evidence="1">
    <location>
        <begin position="18"/>
        <end position="126"/>
    </location>
</feature>
<dbReference type="EMBL" id="AP025591">
    <property type="protein sequence ID" value="BDG02512.1"/>
    <property type="molecule type" value="Genomic_DNA"/>
</dbReference>
<protein>
    <recommendedName>
        <fullName evidence="4">Lipocalin-like domain-containing protein</fullName>
    </recommendedName>
</protein>
<evidence type="ECO:0000256" key="1">
    <source>
        <dbReference type="SAM" id="SignalP"/>
    </source>
</evidence>
<accession>A0ABM7WSR9</accession>
<evidence type="ECO:0000313" key="2">
    <source>
        <dbReference type="EMBL" id="BDG02512.1"/>
    </source>
</evidence>
<feature type="signal peptide" evidence="1">
    <location>
        <begin position="1"/>
        <end position="17"/>
    </location>
</feature>
<gene>
    <name evidence="2" type="ORF">AMOR_15080</name>
</gene>
<organism evidence="2 3">
    <name type="scientific">Anaeromyxobacter oryzae</name>
    <dbReference type="NCBI Taxonomy" id="2918170"/>
    <lineage>
        <taxon>Bacteria</taxon>
        <taxon>Pseudomonadati</taxon>
        <taxon>Myxococcota</taxon>
        <taxon>Myxococcia</taxon>
        <taxon>Myxococcales</taxon>
        <taxon>Cystobacterineae</taxon>
        <taxon>Anaeromyxobacteraceae</taxon>
        <taxon>Anaeromyxobacter</taxon>
    </lineage>
</organism>